<evidence type="ECO:0000256" key="2">
    <source>
        <dbReference type="ARBA" id="ARBA00007677"/>
    </source>
</evidence>
<sequence length="407" mass="47615">MPAASTSRIIRYLLVAGVFIVLLYKVTSSGTSYDPTAWTGRTTGHSYENVGNAVEEVKETVEEKIEDFGMKTPLQPQTPAEPAVQKRANATFVTLARNGDVWEMAKSIREVEDRFNHRYNYPWVFLNDVPFSEEFITVTSGLASGPVHYGVIGHEHWSFPPWLDEQKAEAARKDMEERKIIYGGSKSYRHMCRFESGFFYRHELMQQFEFYWRVEPSIEMFCDVEYDPFLYMKENNKKYAFAISLYEYPDTIPTLWDETKKFIKAKPELVPKDNSMRFISDDDGESYNRCHFWSNFEIASMDLWRGEGYSAFFDHLEKAGGFFYERWGDAPVHSIGAALFLKPEEIHWFGDMGYYHVPFTHCPIGDEFRKKCHCNPRDTFDFKGYSCTRKFLEVQGTELPKGWEKYK</sequence>
<dbReference type="Gene3D" id="3.90.550.10">
    <property type="entry name" value="Spore Coat Polysaccharide Biosynthesis Protein SpsA, Chain A"/>
    <property type="match status" value="1"/>
</dbReference>
<dbReference type="GO" id="GO:0000032">
    <property type="term" value="P:cell wall mannoprotein biosynthetic process"/>
    <property type="evidence" value="ECO:0007669"/>
    <property type="project" value="TreeGrafter"/>
</dbReference>
<dbReference type="FunFam" id="3.90.550.10:FF:000051">
    <property type="entry name" value="Alpha-1,2-mannosyltransferase (Ktr4)"/>
    <property type="match status" value="1"/>
</dbReference>
<keyword evidence="5" id="KW-0256">Endoplasmic reticulum</keyword>
<dbReference type="InterPro" id="IPR002685">
    <property type="entry name" value="Glyco_trans_15"/>
</dbReference>
<dbReference type="GO" id="GO:0000026">
    <property type="term" value="F:alpha-1,2-mannosyltransferase activity"/>
    <property type="evidence" value="ECO:0007669"/>
    <property type="project" value="TreeGrafter"/>
</dbReference>
<dbReference type="SUPFAM" id="SSF53448">
    <property type="entry name" value="Nucleotide-diphospho-sugar transferases"/>
    <property type="match status" value="1"/>
</dbReference>
<dbReference type="OMA" id="YCDIHYD"/>
<dbReference type="Proteomes" id="UP000033140">
    <property type="component" value="Unassembled WGS sequence"/>
</dbReference>
<keyword evidence="8" id="KW-1185">Reference proteome</keyword>
<evidence type="ECO:0000256" key="3">
    <source>
        <dbReference type="ARBA" id="ARBA00022676"/>
    </source>
</evidence>
<evidence type="ECO:0000256" key="5">
    <source>
        <dbReference type="ARBA" id="ARBA00022824"/>
    </source>
</evidence>
<evidence type="ECO:0000313" key="8">
    <source>
        <dbReference type="Proteomes" id="UP000033140"/>
    </source>
</evidence>
<dbReference type="InterPro" id="IPR029044">
    <property type="entry name" value="Nucleotide-diphossugar_trans"/>
</dbReference>
<dbReference type="PANTHER" id="PTHR31121:SF6">
    <property type="entry name" value="ALPHA-1,2 MANNOSYLTRANSFERASE KTR1"/>
    <property type="match status" value="1"/>
</dbReference>
<keyword evidence="4" id="KW-0808">Transferase</keyword>
<evidence type="ECO:0000313" key="7">
    <source>
        <dbReference type="EMBL" id="GAO49566.1"/>
    </source>
</evidence>
<evidence type="ECO:0000256" key="6">
    <source>
        <dbReference type="PIRSR" id="PIRSR018153-1"/>
    </source>
</evidence>
<evidence type="ECO:0000256" key="1">
    <source>
        <dbReference type="ARBA" id="ARBA00004240"/>
    </source>
</evidence>
<reference evidence="7 8" key="2">
    <citation type="journal article" date="2014" name="J. Gen. Appl. Microbiol.">
        <title>The early diverging ascomycetous budding yeast Saitoella complicata has three histone deacetylases belonging to the Clr6, Hos2, and Rpd3 lineages.</title>
        <authorList>
            <person name="Nishida H."/>
            <person name="Matsumoto T."/>
            <person name="Kondo S."/>
            <person name="Hamamoto M."/>
            <person name="Yoshikawa H."/>
        </authorList>
    </citation>
    <scope>NUCLEOTIDE SEQUENCE [LARGE SCALE GENOMIC DNA]</scope>
    <source>
        <strain evidence="7 8">NRRL Y-17804</strain>
    </source>
</reference>
<evidence type="ECO:0008006" key="9">
    <source>
        <dbReference type="Google" id="ProtNLM"/>
    </source>
</evidence>
<feature type="active site" description="Nucleophile" evidence="6">
    <location>
        <position position="297"/>
    </location>
</feature>
<reference evidence="7 8" key="1">
    <citation type="journal article" date="2011" name="J. Gen. Appl. Microbiol.">
        <title>Draft genome sequencing of the enigmatic yeast Saitoella complicata.</title>
        <authorList>
            <person name="Nishida H."/>
            <person name="Hamamoto M."/>
            <person name="Sugiyama J."/>
        </authorList>
    </citation>
    <scope>NUCLEOTIDE SEQUENCE [LARGE SCALE GENOMIC DNA]</scope>
    <source>
        <strain evidence="7 8">NRRL Y-17804</strain>
    </source>
</reference>
<gene>
    <name evidence="7" type="ORF">G7K_3715-t1</name>
</gene>
<dbReference type="STRING" id="698492.A0A0E9NIR2"/>
<protein>
    <recommendedName>
        <fullName evidence="9">Glycosyltransferase family 15 protein</fullName>
    </recommendedName>
</protein>
<dbReference type="Pfam" id="PF01793">
    <property type="entry name" value="Glyco_transf_15"/>
    <property type="match status" value="1"/>
</dbReference>
<dbReference type="GO" id="GO:0016020">
    <property type="term" value="C:membrane"/>
    <property type="evidence" value="ECO:0007669"/>
    <property type="project" value="InterPro"/>
</dbReference>
<keyword evidence="3" id="KW-0328">Glycosyltransferase</keyword>
<dbReference type="GO" id="GO:0005783">
    <property type="term" value="C:endoplasmic reticulum"/>
    <property type="evidence" value="ECO:0007669"/>
    <property type="project" value="UniProtKB-SubCell"/>
</dbReference>
<dbReference type="AlphaFoldDB" id="A0A0E9NIR2"/>
<accession>A0A0E9NIR2</accession>
<name>A0A0E9NIR2_SAICN</name>
<comment type="subcellular location">
    <subcellularLocation>
        <location evidence="1">Endoplasmic reticulum</location>
    </subcellularLocation>
</comment>
<evidence type="ECO:0000256" key="4">
    <source>
        <dbReference type="ARBA" id="ARBA00022679"/>
    </source>
</evidence>
<organism evidence="7 8">
    <name type="scientific">Saitoella complicata (strain BCRC 22490 / CBS 7301 / JCM 7358 / NBRC 10748 / NRRL Y-17804)</name>
    <dbReference type="NCBI Taxonomy" id="698492"/>
    <lineage>
        <taxon>Eukaryota</taxon>
        <taxon>Fungi</taxon>
        <taxon>Dikarya</taxon>
        <taxon>Ascomycota</taxon>
        <taxon>Taphrinomycotina</taxon>
        <taxon>Taphrinomycotina incertae sedis</taxon>
        <taxon>Saitoella</taxon>
    </lineage>
</organism>
<dbReference type="GO" id="GO:0006487">
    <property type="term" value="P:protein N-linked glycosylation"/>
    <property type="evidence" value="ECO:0007669"/>
    <property type="project" value="TreeGrafter"/>
</dbReference>
<reference evidence="7 8" key="3">
    <citation type="journal article" date="2015" name="Genome Announc.">
        <title>Draft Genome Sequence of the Archiascomycetous Yeast Saitoella complicata.</title>
        <authorList>
            <person name="Yamauchi K."/>
            <person name="Kondo S."/>
            <person name="Hamamoto M."/>
            <person name="Takahashi Y."/>
            <person name="Ogura Y."/>
            <person name="Hayashi T."/>
            <person name="Nishida H."/>
        </authorList>
    </citation>
    <scope>NUCLEOTIDE SEQUENCE [LARGE SCALE GENOMIC DNA]</scope>
    <source>
        <strain evidence="7 8">NRRL Y-17804</strain>
    </source>
</reference>
<comment type="caution">
    <text evidence="7">The sequence shown here is derived from an EMBL/GenBank/DDBJ whole genome shotgun (WGS) entry which is preliminary data.</text>
</comment>
<dbReference type="PANTHER" id="PTHR31121">
    <property type="entry name" value="ALPHA-1,2 MANNOSYLTRANSFERASE KTR1"/>
    <property type="match status" value="1"/>
</dbReference>
<dbReference type="GO" id="GO:0005794">
    <property type="term" value="C:Golgi apparatus"/>
    <property type="evidence" value="ECO:0007669"/>
    <property type="project" value="TreeGrafter"/>
</dbReference>
<dbReference type="EMBL" id="BACD03000023">
    <property type="protein sequence ID" value="GAO49566.1"/>
    <property type="molecule type" value="Genomic_DNA"/>
</dbReference>
<proteinExistence type="inferred from homology"/>
<dbReference type="GO" id="GO:0006493">
    <property type="term" value="P:protein O-linked glycosylation"/>
    <property type="evidence" value="ECO:0007669"/>
    <property type="project" value="TreeGrafter"/>
</dbReference>
<dbReference type="PIRSF" id="PIRSF018153">
    <property type="entry name" value="Glyco_trans_15"/>
    <property type="match status" value="1"/>
</dbReference>
<comment type="similarity">
    <text evidence="2">Belongs to the glycosyltransferase 15 family.</text>
</comment>